<accession>A0A4U5PCI2</accession>
<comment type="caution">
    <text evidence="1">The sequence shown here is derived from an EMBL/GenBank/DDBJ whole genome shotgun (WGS) entry which is preliminary data.</text>
</comment>
<dbReference type="AlphaFoldDB" id="A0A4U5PCI2"/>
<keyword evidence="2" id="KW-1185">Reference proteome</keyword>
<reference evidence="1 2" key="2">
    <citation type="journal article" date="2019" name="G3 (Bethesda)">
        <title>Hybrid Assembly of the Genome of the Entomopathogenic Nematode Steinernema carpocapsae Identifies the X-Chromosome.</title>
        <authorList>
            <person name="Serra L."/>
            <person name="Macchietto M."/>
            <person name="Macias-Munoz A."/>
            <person name="McGill C.J."/>
            <person name="Rodriguez I.M."/>
            <person name="Rodriguez B."/>
            <person name="Murad R."/>
            <person name="Mortazavi A."/>
        </authorList>
    </citation>
    <scope>NUCLEOTIDE SEQUENCE [LARGE SCALE GENOMIC DNA]</scope>
    <source>
        <strain evidence="1 2">ALL</strain>
    </source>
</reference>
<dbReference type="EMBL" id="AZBU02000002">
    <property type="protein sequence ID" value="TKR94006.1"/>
    <property type="molecule type" value="Genomic_DNA"/>
</dbReference>
<gene>
    <name evidence="1" type="ORF">L596_008357</name>
</gene>
<reference evidence="1 2" key="1">
    <citation type="journal article" date="2015" name="Genome Biol.">
        <title>Comparative genomics of Steinernema reveals deeply conserved gene regulatory networks.</title>
        <authorList>
            <person name="Dillman A.R."/>
            <person name="Macchietto M."/>
            <person name="Porter C.F."/>
            <person name="Rogers A."/>
            <person name="Williams B."/>
            <person name="Antoshechkin I."/>
            <person name="Lee M.M."/>
            <person name="Goodwin Z."/>
            <person name="Lu X."/>
            <person name="Lewis E.E."/>
            <person name="Goodrich-Blair H."/>
            <person name="Stock S.P."/>
            <person name="Adams B.J."/>
            <person name="Sternberg P.W."/>
            <person name="Mortazavi A."/>
        </authorList>
    </citation>
    <scope>NUCLEOTIDE SEQUENCE [LARGE SCALE GENOMIC DNA]</scope>
    <source>
        <strain evidence="1 2">ALL</strain>
    </source>
</reference>
<name>A0A4U5PCI2_STECR</name>
<organism evidence="1 2">
    <name type="scientific">Steinernema carpocapsae</name>
    <name type="common">Entomopathogenic nematode</name>
    <dbReference type="NCBI Taxonomy" id="34508"/>
    <lineage>
        <taxon>Eukaryota</taxon>
        <taxon>Metazoa</taxon>
        <taxon>Ecdysozoa</taxon>
        <taxon>Nematoda</taxon>
        <taxon>Chromadorea</taxon>
        <taxon>Rhabditida</taxon>
        <taxon>Tylenchina</taxon>
        <taxon>Panagrolaimomorpha</taxon>
        <taxon>Strongyloidoidea</taxon>
        <taxon>Steinernematidae</taxon>
        <taxon>Steinernema</taxon>
    </lineage>
</organism>
<evidence type="ECO:0000313" key="2">
    <source>
        <dbReference type="Proteomes" id="UP000298663"/>
    </source>
</evidence>
<proteinExistence type="predicted"/>
<sequence>MFGSLPTRSPSRRLRCSFPKAISSQLQHDMSVASFCVLLITIYRPWRWQHSTHLIATPKRPFFAPSNNFKCLRGLSPRRSRTPLFRRPSRSASVVAQASGCPQAWMTQTAEWS</sequence>
<protein>
    <submittedName>
        <fullName evidence="1">Uncharacterized protein</fullName>
    </submittedName>
</protein>
<dbReference type="Proteomes" id="UP000298663">
    <property type="component" value="Unassembled WGS sequence"/>
</dbReference>
<evidence type="ECO:0000313" key="1">
    <source>
        <dbReference type="EMBL" id="TKR94006.1"/>
    </source>
</evidence>